<dbReference type="Proteomes" id="UP000054826">
    <property type="component" value="Unassembled WGS sequence"/>
</dbReference>
<comment type="caution">
    <text evidence="2">The sequence shown here is derived from an EMBL/GenBank/DDBJ whole genome shotgun (WGS) entry which is preliminary data.</text>
</comment>
<sequence>MKGVKRCSLNLDVQYEQTHYLSCSNYKWNAGIPVLKTTLGSYRQIYVPSMDRFCLLGALNINGAEVQDFLKQKVCSRYKSLGNRTFFSNELVDDNEFYKLVNCTEAADAMDTFINEETEIETDFNKTEVIALKVLHEVCTIERLPFADSIKAKRITLVYPKTMEICLAQCRMSFSTVTCNAFLYSLVEESCILLHYNDIPQTQNEIRKSSSHFYKILNCDSDGNDSEVELAELTDTFISWASPQSSDSQSCSSESEELQQSEEAAVNNLNLVQIPEAPSTSSYANTKVEIKENFKTVQGVYDIDVNHRVYSLNKCLHLCRSASTTIRCQAVLFLQKKHFCRLLVNGLPQNFVITKDGEELVFMITCYKVKTIKNVPFEIFNHIHPKVFMTLLINRIKERLDNPPPMNYYLEEMKEICVVEAYKLQNLSEWAIIANITDFYHCQATFKSPRLICGIQFKLKSSVNQIQKCKFYKNLHRKPH</sequence>
<gene>
    <name evidence="2" type="ORF">T4C_2150</name>
</gene>
<dbReference type="EMBL" id="JYDV01000014">
    <property type="protein sequence ID" value="KRZ42553.1"/>
    <property type="molecule type" value="Genomic_DNA"/>
</dbReference>
<reference evidence="2 3" key="1">
    <citation type="submission" date="2015-01" db="EMBL/GenBank/DDBJ databases">
        <title>Evolution of Trichinella species and genotypes.</title>
        <authorList>
            <person name="Korhonen P.K."/>
            <person name="Edoardo P."/>
            <person name="Giuseppe L.R."/>
            <person name="Gasser R.B."/>
        </authorList>
    </citation>
    <scope>NUCLEOTIDE SEQUENCE [LARGE SCALE GENOMIC DNA]</scope>
    <source>
        <strain evidence="2">ISS176</strain>
    </source>
</reference>
<name>A0A0V1K5M6_TRIPS</name>
<evidence type="ECO:0000313" key="3">
    <source>
        <dbReference type="Proteomes" id="UP000054826"/>
    </source>
</evidence>
<evidence type="ECO:0000313" key="2">
    <source>
        <dbReference type="EMBL" id="KRZ42553.1"/>
    </source>
</evidence>
<evidence type="ECO:0000259" key="1">
    <source>
        <dbReference type="PROSITE" id="PS50948"/>
    </source>
</evidence>
<accession>A0A0V1K5M6</accession>
<dbReference type="PROSITE" id="PS50948">
    <property type="entry name" value="PAN"/>
    <property type="match status" value="1"/>
</dbReference>
<dbReference type="SUPFAM" id="SSF57414">
    <property type="entry name" value="Hairpin loop containing domain-like"/>
    <property type="match status" value="1"/>
</dbReference>
<dbReference type="AlphaFoldDB" id="A0A0V1K5M6"/>
<feature type="domain" description="Apple" evidence="1">
    <location>
        <begin position="139"/>
        <end position="219"/>
    </location>
</feature>
<organism evidence="2 3">
    <name type="scientific">Trichinella pseudospiralis</name>
    <name type="common">Parasitic roundworm</name>
    <dbReference type="NCBI Taxonomy" id="6337"/>
    <lineage>
        <taxon>Eukaryota</taxon>
        <taxon>Metazoa</taxon>
        <taxon>Ecdysozoa</taxon>
        <taxon>Nematoda</taxon>
        <taxon>Enoplea</taxon>
        <taxon>Dorylaimia</taxon>
        <taxon>Trichinellida</taxon>
        <taxon>Trichinellidae</taxon>
        <taxon>Trichinella</taxon>
    </lineage>
</organism>
<dbReference type="InterPro" id="IPR003609">
    <property type="entry name" value="Pan_app"/>
</dbReference>
<protein>
    <recommendedName>
        <fullName evidence="1">Apple domain-containing protein</fullName>
    </recommendedName>
</protein>
<proteinExistence type="predicted"/>